<evidence type="ECO:0000256" key="5">
    <source>
        <dbReference type="ARBA" id="ARBA00022679"/>
    </source>
</evidence>
<dbReference type="PIRSF" id="PIRSF002465">
    <property type="entry name" value="Phsphlp_syn_PlsX"/>
    <property type="match status" value="1"/>
</dbReference>
<comment type="catalytic activity">
    <reaction evidence="1">
        <text>a fatty acyl-[ACP] + phosphate = an acyl phosphate + holo-[ACP]</text>
        <dbReference type="Rhea" id="RHEA:42292"/>
        <dbReference type="Rhea" id="RHEA-COMP:9685"/>
        <dbReference type="Rhea" id="RHEA-COMP:14125"/>
        <dbReference type="ChEBI" id="CHEBI:43474"/>
        <dbReference type="ChEBI" id="CHEBI:59918"/>
        <dbReference type="ChEBI" id="CHEBI:64479"/>
        <dbReference type="ChEBI" id="CHEBI:138651"/>
        <dbReference type="EC" id="2.3.1.274"/>
    </reaction>
</comment>
<dbReference type="PANTHER" id="PTHR30100:SF1">
    <property type="entry name" value="PHOSPHATE ACYLTRANSFERASE"/>
    <property type="match status" value="1"/>
</dbReference>
<evidence type="ECO:0000313" key="11">
    <source>
        <dbReference type="EMBL" id="CAB4863928.1"/>
    </source>
</evidence>
<name>A0A6J7D487_9ZZZZ</name>
<dbReference type="NCBIfam" id="TIGR00182">
    <property type="entry name" value="plsX"/>
    <property type="match status" value="1"/>
</dbReference>
<keyword evidence="4" id="KW-0444">Lipid biosynthesis</keyword>
<evidence type="ECO:0000256" key="4">
    <source>
        <dbReference type="ARBA" id="ARBA00022516"/>
    </source>
</evidence>
<keyword evidence="5" id="KW-0808">Transferase</keyword>
<evidence type="ECO:0000256" key="7">
    <source>
        <dbReference type="ARBA" id="ARBA00023209"/>
    </source>
</evidence>
<dbReference type="AlphaFoldDB" id="A0A6J7D487"/>
<organism evidence="11">
    <name type="scientific">freshwater metagenome</name>
    <dbReference type="NCBI Taxonomy" id="449393"/>
    <lineage>
        <taxon>unclassified sequences</taxon>
        <taxon>metagenomes</taxon>
        <taxon>ecological metagenomes</taxon>
    </lineage>
</organism>
<evidence type="ECO:0000256" key="10">
    <source>
        <dbReference type="ARBA" id="ARBA00046608"/>
    </source>
</evidence>
<evidence type="ECO:0000256" key="2">
    <source>
        <dbReference type="ARBA" id="ARBA00004496"/>
    </source>
</evidence>
<evidence type="ECO:0000256" key="9">
    <source>
        <dbReference type="ARBA" id="ARBA00024069"/>
    </source>
</evidence>
<dbReference type="InterPro" id="IPR012281">
    <property type="entry name" value="Phospholipid_synth_PlsX-like"/>
</dbReference>
<comment type="subcellular location">
    <subcellularLocation>
        <location evidence="2">Cytoplasm</location>
    </subcellularLocation>
</comment>
<dbReference type="EMBL" id="CAFBLU010000003">
    <property type="protein sequence ID" value="CAB4863928.1"/>
    <property type="molecule type" value="Genomic_DNA"/>
</dbReference>
<dbReference type="GO" id="GO:0043811">
    <property type="term" value="F:phosphate:acyl-[acyl carrier protein] acyltransferase activity"/>
    <property type="evidence" value="ECO:0007669"/>
    <property type="project" value="UniProtKB-EC"/>
</dbReference>
<evidence type="ECO:0000256" key="6">
    <source>
        <dbReference type="ARBA" id="ARBA00023098"/>
    </source>
</evidence>
<evidence type="ECO:0000256" key="3">
    <source>
        <dbReference type="ARBA" id="ARBA00022490"/>
    </source>
</evidence>
<dbReference type="HAMAP" id="MF_00019">
    <property type="entry name" value="PlsX"/>
    <property type="match status" value="1"/>
</dbReference>
<dbReference type="GO" id="GO:0006633">
    <property type="term" value="P:fatty acid biosynthetic process"/>
    <property type="evidence" value="ECO:0007669"/>
    <property type="project" value="InterPro"/>
</dbReference>
<dbReference type="GO" id="GO:0005737">
    <property type="term" value="C:cytoplasm"/>
    <property type="evidence" value="ECO:0007669"/>
    <property type="project" value="UniProtKB-SubCell"/>
</dbReference>
<dbReference type="SUPFAM" id="SSF53659">
    <property type="entry name" value="Isocitrate/Isopropylmalate dehydrogenase-like"/>
    <property type="match status" value="1"/>
</dbReference>
<evidence type="ECO:0000256" key="1">
    <source>
        <dbReference type="ARBA" id="ARBA00001232"/>
    </source>
</evidence>
<protein>
    <recommendedName>
        <fullName evidence="9">phosphate acyltransferase</fullName>
        <ecNumber evidence="9">2.3.1.274</ecNumber>
    </recommendedName>
</protein>
<dbReference type="InterPro" id="IPR003664">
    <property type="entry name" value="FA_synthesis"/>
</dbReference>
<comment type="subunit">
    <text evidence="10">Homodimer. Probably interacts with PlsY.</text>
</comment>
<dbReference type="Gene3D" id="3.40.718.10">
    <property type="entry name" value="Isopropylmalate Dehydrogenase"/>
    <property type="match status" value="1"/>
</dbReference>
<keyword evidence="6" id="KW-0443">Lipid metabolism</keyword>
<dbReference type="EC" id="2.3.1.274" evidence="9"/>
<accession>A0A6J7D487</accession>
<dbReference type="GO" id="GO:0008654">
    <property type="term" value="P:phospholipid biosynthetic process"/>
    <property type="evidence" value="ECO:0007669"/>
    <property type="project" value="UniProtKB-KW"/>
</dbReference>
<keyword evidence="3" id="KW-0963">Cytoplasm</keyword>
<reference evidence="11" key="1">
    <citation type="submission" date="2020-05" db="EMBL/GenBank/DDBJ databases">
        <authorList>
            <person name="Chiriac C."/>
            <person name="Salcher M."/>
            <person name="Ghai R."/>
            <person name="Kavagutti S V."/>
        </authorList>
    </citation>
    <scope>NUCLEOTIDE SEQUENCE</scope>
</reference>
<evidence type="ECO:0000256" key="8">
    <source>
        <dbReference type="ARBA" id="ARBA00023264"/>
    </source>
</evidence>
<keyword evidence="8" id="KW-1208">Phospholipid metabolism</keyword>
<keyword evidence="7" id="KW-0594">Phospholipid biosynthesis</keyword>
<dbReference type="Pfam" id="PF02504">
    <property type="entry name" value="FA_synthesis"/>
    <property type="match status" value="1"/>
</dbReference>
<proteinExistence type="inferred from homology"/>
<sequence>MVTVAVDAGGADKGAVEVAAGAAEAVRGGQIRVLLFGDESEIGSVPQGVEVRHAPVSIAKAADPASAVRTTPQASVVQAARAVAAGEADAFVSGGSTGAALAAGVLHIRRQPGVHRPALALMVPVPGAPVLLLDVGASTEVRVERLVQHAHMGAAFGEAVFGMDRPRVALLSNGEEATRGTPEVIAAHALLAADERIHFVGNVEGVGIADGRADVIVTDGFTGNVALKLMEGVSSAVVEAIRSAATSDPRAAAGALLLRPALGGLKDQLDPEAHGGAHLLGLRKVAVVPHGRFGARGYSKAILLAAESVNSGAIERTHAALAAAGVLRGS</sequence>
<gene>
    <name evidence="11" type="ORF">UFOPK3444_00341</name>
</gene>
<dbReference type="PANTHER" id="PTHR30100">
    <property type="entry name" value="FATTY ACID/PHOSPHOLIPID SYNTHESIS PROTEIN PLSX"/>
    <property type="match status" value="1"/>
</dbReference>